<gene>
    <name evidence="2" type="ORF">CYLTODRAFT_448543</name>
</gene>
<proteinExistence type="predicted"/>
<dbReference type="AlphaFoldDB" id="A0A0D7BUT2"/>
<evidence type="ECO:0000256" key="1">
    <source>
        <dbReference type="SAM" id="MobiDB-lite"/>
    </source>
</evidence>
<dbReference type="STRING" id="1314674.A0A0D7BUT2"/>
<feature type="region of interest" description="Disordered" evidence="1">
    <location>
        <begin position="190"/>
        <end position="212"/>
    </location>
</feature>
<accession>A0A0D7BUT2</accession>
<feature type="region of interest" description="Disordered" evidence="1">
    <location>
        <begin position="1"/>
        <end position="59"/>
    </location>
</feature>
<keyword evidence="3" id="KW-1185">Reference proteome</keyword>
<protein>
    <submittedName>
        <fullName evidence="2">Uncharacterized protein</fullName>
    </submittedName>
</protein>
<feature type="compositionally biased region" description="Polar residues" evidence="1">
    <location>
        <begin position="273"/>
        <end position="283"/>
    </location>
</feature>
<evidence type="ECO:0000313" key="3">
    <source>
        <dbReference type="Proteomes" id="UP000054007"/>
    </source>
</evidence>
<dbReference type="EMBL" id="KN880433">
    <property type="protein sequence ID" value="KIY73944.1"/>
    <property type="molecule type" value="Genomic_DNA"/>
</dbReference>
<organism evidence="2 3">
    <name type="scientific">Cylindrobasidium torrendii FP15055 ss-10</name>
    <dbReference type="NCBI Taxonomy" id="1314674"/>
    <lineage>
        <taxon>Eukaryota</taxon>
        <taxon>Fungi</taxon>
        <taxon>Dikarya</taxon>
        <taxon>Basidiomycota</taxon>
        <taxon>Agaricomycotina</taxon>
        <taxon>Agaricomycetes</taxon>
        <taxon>Agaricomycetidae</taxon>
        <taxon>Agaricales</taxon>
        <taxon>Marasmiineae</taxon>
        <taxon>Physalacriaceae</taxon>
        <taxon>Cylindrobasidium</taxon>
    </lineage>
</organism>
<dbReference type="OrthoDB" id="3061698at2759"/>
<name>A0A0D7BUT2_9AGAR</name>
<feature type="region of interest" description="Disordered" evidence="1">
    <location>
        <begin position="242"/>
        <end position="284"/>
    </location>
</feature>
<sequence>MKDKRAKQSKPQFTPMYKLLHRRRQSSASVDARFDKPTVSAPPPAPLDSPRCKDHPQPRGQIAILNEDPTEDAVIVTTFDVVPFCCHKDLLALDRTELVRAALQLNARLPAILSIDIERNNKFITDSIEVLVGIRSGDIFKTPEKRPTLAEEAPCIHSSLSARGTPKLHRLAEEDSDVDQLGTKRLLVRSATVHDSPSPRRQRHRISSLPLSPLATSKERIYHDLHSPARPRPRALVARTASPRLQYHSGPYDLDPEGYPASPTPLPRRRSTKPTSDLLLNSSHLERSRLQRIAELGE</sequence>
<dbReference type="Proteomes" id="UP000054007">
    <property type="component" value="Unassembled WGS sequence"/>
</dbReference>
<evidence type="ECO:0000313" key="2">
    <source>
        <dbReference type="EMBL" id="KIY73944.1"/>
    </source>
</evidence>
<reference evidence="2 3" key="1">
    <citation type="journal article" date="2015" name="Fungal Genet. Biol.">
        <title>Evolution of novel wood decay mechanisms in Agaricales revealed by the genome sequences of Fistulina hepatica and Cylindrobasidium torrendii.</title>
        <authorList>
            <person name="Floudas D."/>
            <person name="Held B.W."/>
            <person name="Riley R."/>
            <person name="Nagy L.G."/>
            <person name="Koehler G."/>
            <person name="Ransdell A.S."/>
            <person name="Younus H."/>
            <person name="Chow J."/>
            <person name="Chiniquy J."/>
            <person name="Lipzen A."/>
            <person name="Tritt A."/>
            <person name="Sun H."/>
            <person name="Haridas S."/>
            <person name="LaButti K."/>
            <person name="Ohm R.A."/>
            <person name="Kues U."/>
            <person name="Blanchette R.A."/>
            <person name="Grigoriev I.V."/>
            <person name="Minto R.E."/>
            <person name="Hibbett D.S."/>
        </authorList>
    </citation>
    <scope>NUCLEOTIDE SEQUENCE [LARGE SCALE GENOMIC DNA]</scope>
    <source>
        <strain evidence="2 3">FP15055 ss-10</strain>
    </source>
</reference>